<proteinExistence type="predicted"/>
<organism evidence="1 2">
    <name type="scientific">Bacillus haynesii</name>
    <dbReference type="NCBI Taxonomy" id="1925021"/>
    <lineage>
        <taxon>Bacteria</taxon>
        <taxon>Bacillati</taxon>
        <taxon>Bacillota</taxon>
        <taxon>Bacilli</taxon>
        <taxon>Bacillales</taxon>
        <taxon>Bacillaceae</taxon>
        <taxon>Bacillus</taxon>
    </lineage>
</organism>
<protein>
    <submittedName>
        <fullName evidence="1">Uncharacterized protein</fullName>
    </submittedName>
</protein>
<name>A0AA90EQ16_9BACI</name>
<reference evidence="1" key="1">
    <citation type="submission" date="2022-02" db="EMBL/GenBank/DDBJ databases">
        <title>Crop Bioprotection Bacillus Genome Sequencing.</title>
        <authorList>
            <person name="Dunlap C."/>
        </authorList>
    </citation>
    <scope>NUCLEOTIDE SEQUENCE</scope>
    <source>
        <strain evidence="1">T20C14</strain>
    </source>
</reference>
<evidence type="ECO:0000313" key="1">
    <source>
        <dbReference type="EMBL" id="MCY9279181.1"/>
    </source>
</evidence>
<accession>A0AA90EQ16</accession>
<sequence>MFARTGKHLHTQQLTEKAAGYIIQILKPVPHAHCLSTVQDQRTARKSSLGMYGKTAKSFVRYRENGILGEQVLLTAACQNMKKIPAYLAKQSQVCGSSFSATGMETPLKTNGIFYMMDSINENGYT</sequence>
<dbReference type="Proteomes" id="UP001066455">
    <property type="component" value="Unassembled WGS sequence"/>
</dbReference>
<comment type="caution">
    <text evidence="1">The sequence shown here is derived from an EMBL/GenBank/DDBJ whole genome shotgun (WGS) entry which is preliminary data.</text>
</comment>
<dbReference type="AlphaFoldDB" id="A0AA90EQ16"/>
<gene>
    <name evidence="1" type="ORF">MOE73_03710</name>
</gene>
<evidence type="ECO:0000313" key="2">
    <source>
        <dbReference type="Proteomes" id="UP001066455"/>
    </source>
</evidence>
<dbReference type="EMBL" id="JALAXI010000003">
    <property type="protein sequence ID" value="MCY9279181.1"/>
    <property type="molecule type" value="Genomic_DNA"/>
</dbReference>